<evidence type="ECO:0000256" key="8">
    <source>
        <dbReference type="ARBA" id="ARBA00023157"/>
    </source>
</evidence>
<dbReference type="PIR" id="T08983">
    <property type="entry name" value="T08983"/>
</dbReference>
<dbReference type="ExpressionAtlas" id="Q9SZW0">
    <property type="expression patterns" value="baseline and differential"/>
</dbReference>
<dbReference type="GO" id="GO:0031640">
    <property type="term" value="P:killing of cells of another organism"/>
    <property type="evidence" value="ECO:0007669"/>
    <property type="project" value="UniProtKB-UniRule"/>
</dbReference>
<evidence type="ECO:0000256" key="6">
    <source>
        <dbReference type="ARBA" id="ARBA00022729"/>
    </source>
</evidence>
<dbReference type="GO" id="GO:0005576">
    <property type="term" value="C:extracellular region"/>
    <property type="evidence" value="ECO:0007669"/>
    <property type="project" value="UniProtKB-SubCell"/>
</dbReference>
<evidence type="ECO:0000256" key="1">
    <source>
        <dbReference type="ARBA" id="ARBA00004613"/>
    </source>
</evidence>
<comment type="similarity">
    <text evidence="2 9">Belongs to the DEFL family.</text>
</comment>
<evidence type="ECO:0000256" key="5">
    <source>
        <dbReference type="ARBA" id="ARBA00022577"/>
    </source>
</evidence>
<comment type="subcellular location">
    <subcellularLocation>
        <location evidence="1 9">Secreted</location>
    </subcellularLocation>
</comment>
<dbReference type="PANTHER" id="PTHR36788:SF4">
    <property type="entry name" value="DEFENSIN-LIKE PROTEIN 181-RELATED"/>
    <property type="match status" value="1"/>
</dbReference>
<proteinExistence type="inferred from homology"/>
<dbReference type="GO" id="GO:0050832">
    <property type="term" value="P:defense response to fungus"/>
    <property type="evidence" value="ECO:0007669"/>
    <property type="project" value="UniProtKB-UniRule"/>
</dbReference>
<evidence type="ECO:0000256" key="9">
    <source>
        <dbReference type="RuleBase" id="RU367109"/>
    </source>
</evidence>
<evidence type="ECO:0000313" key="10">
    <source>
        <dbReference type="EMBL" id="CAB43842.1"/>
    </source>
</evidence>
<gene>
    <name evidence="10" type="primary">F6G3.100</name>
    <name evidence="11" type="ordered locus">At4g30070</name>
</gene>
<keyword evidence="6" id="KW-0732">Signal</keyword>
<dbReference type="AlphaFoldDB" id="Q9SZW0"/>
<keyword evidence="3 9" id="KW-0964">Secreted</keyword>
<reference key="1">
    <citation type="journal article" date="1999" name="Nature">
        <title>Sequence and analysis of chromosome 4 of the plant Arabidopsis thaliana.</title>
        <authorList>
            <consortium name="EU"/>
            <consortium name="CSHL and WU Arabidopsis Sequencing Project"/>
            <person name="Mayer K."/>
            <person name="Schuller C."/>
            <person name="Wambutt R."/>
            <person name="Murphy G."/>
            <person name="Volckaert G."/>
            <person name="Pohl T."/>
            <person name="Dusterhoft A."/>
            <person name="Stiekema W."/>
            <person name="Entian K.D."/>
            <person name="Terryn N."/>
            <person name="Harris B."/>
            <person name="Ansorge W."/>
            <person name="Brandt P."/>
            <person name="Grivell L."/>
            <person name="Rieger M."/>
            <person name="Weichselgartner M."/>
            <person name="de Simone V."/>
            <person name="Obermaier B."/>
            <person name="Mache R."/>
            <person name="Muller M."/>
            <person name="Kreis M."/>
            <person name="Delseny M."/>
            <person name="Puigdomenech P."/>
            <person name="Watson M."/>
            <person name="Schmidtheini T."/>
            <person name="Reichert B."/>
            <person name="Portatelle D."/>
            <person name="Perez-Alonso M."/>
            <person name="Boutry M."/>
            <person name="Bancroft I."/>
            <person name="Vos P."/>
            <person name="Hoheisel J."/>
            <person name="Zimmermann W."/>
            <person name="Wedler H."/>
            <person name="Ridley P."/>
            <person name="Langham S.A."/>
            <person name="McCullagh B."/>
            <person name="Bilham L."/>
            <person name="Robben J."/>
            <person name="Van der Schueren J."/>
            <person name="Grymonprez B."/>
            <person name="Chuang Y.J."/>
            <person name="Vandenbussche F."/>
            <person name="Braeken M."/>
            <person name="Weltjens I."/>
            <person name="Voet M."/>
            <person name="Bastiaens I."/>
            <person name="Aert R."/>
            <person name="Defoor E."/>
            <person name="Weitzenegger T."/>
            <person name="Bothe G."/>
            <person name="Ramsperger U."/>
            <person name="Hilbert H."/>
            <person name="Braun M."/>
            <person name="Holzer E."/>
            <person name="Brandt A."/>
            <person name="Peters S."/>
            <person name="van Staveren M."/>
            <person name="Dirske W."/>
            <person name="Mooijman P."/>
            <person name="Klein Lankhorst R."/>
            <person name="Rose M."/>
            <person name="Hauf J."/>
            <person name="Kotter P."/>
            <person name="Berneiser S."/>
            <person name="Hempel S."/>
            <person name="Feldpausch M."/>
            <person name="Lamberth S."/>
            <person name="Van den Daele H."/>
            <person name="De Keyser A."/>
            <person name="Buysshaert C."/>
            <person name="Gielen J."/>
            <person name="Villarroel R."/>
            <person name="De Clercq R."/>
            <person name="Van Montagu M."/>
            <person name="Rogers J."/>
            <person name="Cronin A."/>
            <person name="Quail M."/>
            <person name="Bray-Allen S."/>
            <person name="Clark L."/>
            <person name="Doggett J."/>
            <person name="Hall S."/>
            <person name="Kay M."/>
            <person name="Lennard N."/>
            <person name="McLay K."/>
            <person name="Mayes R."/>
            <person name="Pettett A."/>
            <person name="Rajandream M.A."/>
            <person name="Lyne M."/>
            <person name="Benes V."/>
            <person name="Rechmann S."/>
            <person name="Borkova D."/>
            <person name="Blocker H."/>
            <person name="Scharfe M."/>
            <person name="Grimm M."/>
            <person name="Lohnert T.H."/>
            <person name="Dose S."/>
            <person name="de Haan M."/>
            <person name="Maarse A."/>
            <person name="Schafer M."/>
            <person name="Muller-Auer S."/>
            <person name="Gabel C."/>
            <person name="Fuchs M."/>
            <person name="Fartmann B."/>
            <person name="Granderath K."/>
            <person name="Dauner D."/>
            <person name="Herzl A."/>
            <person name="Neumann S."/>
            <person name="Argiriou A."/>
            <person name="Vitale D."/>
            <person name="Liguori R."/>
            <person name="Piravandi E."/>
            <person name="Massenet O."/>
            <person name="Quigley F."/>
            <person name="Clabauld G."/>
            <person name="Mundlein A."/>
            <person name="Felber R."/>
            <person name="Schnabl S."/>
            <person name="Hiller R."/>
            <person name="Schmidt W."/>
            <person name="Lecharny A."/>
            <person name="Aubourg S."/>
            <person name="Chefdor F."/>
            <person name="Cooke R."/>
            <person name="Berger C."/>
            <person name="Montfort A."/>
            <person name="Casacuberta E."/>
            <person name="Gibbons T."/>
            <person name="Weber N."/>
            <person name="Vandenbol M."/>
            <person name="Bargues M."/>
            <person name="Terol J."/>
            <person name="Torres A."/>
            <person name="Perez-Perez A."/>
            <person name="Purnelle B."/>
            <person name="Bent E."/>
            <person name="Johnson S."/>
            <person name="Tacon D."/>
            <person name="Jesse T."/>
            <person name="Heijnen L."/>
            <person name="Schwarz S."/>
            <person name="Scholler P."/>
            <person name="Heber S."/>
            <person name="Francs P."/>
            <person name="Bielke C."/>
            <person name="Frishman D."/>
            <person name="Haase D."/>
            <person name="Lemcke K."/>
            <person name="Mewes H.W."/>
            <person name="Stocker S."/>
            <person name="Zaccaria P."/>
            <person name="Bevan M."/>
            <person name="Wilson R.K."/>
            <person name="de la Bastide M."/>
            <person name="Habermann K."/>
            <person name="Parnell L."/>
            <person name="Dedhia N."/>
            <person name="Gnoj L."/>
            <person name="Schutz K."/>
            <person name="Huang E."/>
            <person name="Spiegel L."/>
            <person name="Sehkon M."/>
            <person name="Murray J."/>
            <person name="Sheet P."/>
            <person name="Cordes M."/>
            <person name="Abu-Threideh J."/>
            <person name="Stoneking T."/>
            <person name="Kalicki J."/>
            <person name="Graves T."/>
            <person name="Harmon G."/>
            <person name="Edwards J."/>
            <person name="Latreille P."/>
            <person name="Courtney L."/>
            <person name="Cloud J."/>
            <person name="Abbott A."/>
            <person name="Scott K."/>
            <person name="Johnson D."/>
            <person name="Minx P."/>
            <person name="Bentley D."/>
            <person name="Fulton B."/>
            <person name="Miller N."/>
            <person name="Greco T."/>
            <person name="Kemp K."/>
            <person name="Kramer J."/>
            <person name="Fulton L."/>
            <person name="Mardis E."/>
            <person name="Dante M."/>
            <person name="Pepin K."/>
            <person name="Hillier L."/>
            <person name="Nelson J."/>
            <person name="Spieth J."/>
            <person name="Ryan E."/>
            <person name="Andrews S."/>
            <person name="Geisel C."/>
            <person name="Layman D."/>
            <person name="Du H."/>
            <person name="Ali J."/>
            <person name="Berghoff A."/>
            <person name="Jones K."/>
            <person name="Drone K."/>
            <person name="Cotton M."/>
            <person name="Joshu C."/>
            <person name="Antonoiu B."/>
            <person name="Zidanic M."/>
            <person name="Strong C."/>
            <person name="Sun H."/>
            <person name="Lamar B."/>
            <person name="Yordan C."/>
            <person name="Ma P."/>
            <person name="Zhong J."/>
            <person name="Preston R."/>
            <person name="Vil D."/>
            <person name="Shekher M."/>
            <person name="Matero A."/>
            <person name="Shah R."/>
            <person name="Swaby I.K."/>
            <person name="O'Shaughnessy A."/>
            <person name="Rodriguez M."/>
            <person name="Hoffmann J."/>
            <person name="Till S."/>
            <person name="Granat S."/>
            <person name="Shohdy N."/>
            <person name="Hasegawa A."/>
            <person name="Hameed A."/>
            <person name="Lodhi M."/>
            <person name="Johnson A."/>
            <person name="Chen E."/>
            <person name="Marra M."/>
            <person name="Martienssen R."/>
            <person name="McCombie W.R."/>
        </authorList>
    </citation>
    <scope>NUCLEOTIDE SEQUENCE [LARGE SCALE GENOMIC DNA]</scope>
    <source>
        <strain>cv. Columbia</strain>
    </source>
</reference>
<reference evidence="10" key="2">
    <citation type="submission" date="1999-05" db="EMBL/GenBank/DDBJ databases">
        <authorList>
            <person name="Bevan M."/>
            <person name="Murphy G."/>
            <person name="Ridley P."/>
            <person name="Hudson S."/>
            <person name="Bancroft I."/>
            <person name="Mewes H.W."/>
            <person name="Mayer K.F.X."/>
            <person name="Lemcke K."/>
            <person name="Schueller C."/>
        </authorList>
    </citation>
    <scope>NUCLEOTIDE SEQUENCE</scope>
</reference>
<dbReference type="InterPro" id="IPR039641">
    <property type="entry name" value="LCR"/>
</dbReference>
<evidence type="ECO:0000256" key="4">
    <source>
        <dbReference type="ARBA" id="ARBA00022529"/>
    </source>
</evidence>
<keyword evidence="5 9" id="KW-0295">Fungicide</keyword>
<protein>
    <recommendedName>
        <fullName evidence="9">Defensin-like protein</fullName>
    </recommendedName>
</protein>
<dbReference type="EMBL" id="AL078464">
    <property type="protein sequence ID" value="CAB43842.1"/>
    <property type="molecule type" value="Genomic_DNA"/>
</dbReference>
<keyword evidence="7 9" id="KW-0611">Plant defense</keyword>
<sequence>MGCIQIIGRCIKIPDCSASCRKFLGPHASGYCDNDGAVVNQARGDTCIDGLGYCNNCDERCKAKHGPSSESSCDRSVGVPLCKCYYECESPPSPPAPPKKCDGGAGICSQRCQGQCCDMNCAQKYIGGHGFCNTLDGRKRLTALHRVNVWANRWWFMRQRE</sequence>
<keyword evidence="8" id="KW-1015">Disulfide bond</keyword>
<organism evidence="10">
    <name type="scientific">Arabidopsis thaliana</name>
    <name type="common">Mouse-ear cress</name>
    <dbReference type="NCBI Taxonomy" id="3702"/>
    <lineage>
        <taxon>Eukaryota</taxon>
        <taxon>Viridiplantae</taxon>
        <taxon>Streptophyta</taxon>
        <taxon>Embryophyta</taxon>
        <taxon>Tracheophyta</taxon>
        <taxon>Spermatophyta</taxon>
        <taxon>Magnoliopsida</taxon>
        <taxon>eudicotyledons</taxon>
        <taxon>Gunneridae</taxon>
        <taxon>Pentapetalae</taxon>
        <taxon>rosids</taxon>
        <taxon>malvids</taxon>
        <taxon>Brassicales</taxon>
        <taxon>Brassicaceae</taxon>
        <taxon>Camelineae</taxon>
        <taxon>Arabidopsis</taxon>
    </lineage>
</organism>
<evidence type="ECO:0000313" key="11">
    <source>
        <dbReference type="EMBL" id="CAB81000.1"/>
    </source>
</evidence>
<accession>Q9SZW0</accession>
<dbReference type="PANTHER" id="PTHR36788">
    <property type="entry name" value="DEFENSIN-LIKE PROTEIN 183"/>
    <property type="match status" value="1"/>
</dbReference>
<dbReference type="EMBL" id="AL161576">
    <property type="protein sequence ID" value="CAB81000.1"/>
    <property type="molecule type" value="Genomic_DNA"/>
</dbReference>
<name>Q9SZW0_ARATH</name>
<reference evidence="11" key="4">
    <citation type="submission" date="2000-03" db="EMBL/GenBank/DDBJ databases">
        <authorList>
            <person name="Murphy G."/>
            <person name="Ridley P."/>
            <person name="Hudson S."/>
            <person name="Mewes H.W."/>
            <person name="Lemcke K."/>
            <person name="Mayer K.F.X."/>
        </authorList>
    </citation>
    <scope>NUCLEOTIDE SEQUENCE</scope>
</reference>
<reference evidence="10" key="3">
    <citation type="submission" date="1999-05" db="EMBL/GenBank/DDBJ databases">
        <authorList>
            <person name="EU Arabidopsis sequencing project"/>
        </authorList>
    </citation>
    <scope>NUCLEOTIDE SEQUENCE</scope>
</reference>
<evidence type="ECO:0000256" key="2">
    <source>
        <dbReference type="ARBA" id="ARBA00006722"/>
    </source>
</evidence>
<keyword evidence="4 9" id="KW-0929">Antimicrobial</keyword>
<evidence type="ECO:0000256" key="7">
    <source>
        <dbReference type="ARBA" id="ARBA00022821"/>
    </source>
</evidence>
<evidence type="ECO:0000256" key="3">
    <source>
        <dbReference type="ARBA" id="ARBA00022525"/>
    </source>
</evidence>